<evidence type="ECO:0000313" key="2">
    <source>
        <dbReference type="Proteomes" id="UP000184300"/>
    </source>
</evidence>
<sequence length="318" mass="37920">MTSPPKEYGLYEPFDLLSTVHQTYSDSKIIVVACLASWLLCRLNLRFIWIIFILACCRTQYDVSIRRVERVIRDEVRRYHSRKTLQRGESVEWVNIIVNRLWHLYERRICDELVRYVNSELARKGAIEGNPQRVVVHTLEVIEKPLRINKVRVIPKPESPNFILEAEFSVNIQHPNAHQHLHFLDDPLLDMSIVHEHPDRKHHDMAVQVKQFTGSGTVQFEFDFESSRPHLLQPHFEIQDKPHMDCTIKTISHHHFPFHFAHHVDWRKVVERQIREGIHRVFHQPLPLPFHMLGEGLVLKIMTGMWYWHRYRDGEGWL</sequence>
<evidence type="ECO:0000313" key="1">
    <source>
        <dbReference type="EMBL" id="OJJ86860.1"/>
    </source>
</evidence>
<dbReference type="RefSeq" id="XP_022403549.1">
    <property type="nucleotide sequence ID" value="XM_022546083.1"/>
</dbReference>
<keyword evidence="2" id="KW-1185">Reference proteome</keyword>
<dbReference type="Proteomes" id="UP000184300">
    <property type="component" value="Unassembled WGS sequence"/>
</dbReference>
<dbReference type="EMBL" id="KV878892">
    <property type="protein sequence ID" value="OJJ86860.1"/>
    <property type="molecule type" value="Genomic_DNA"/>
</dbReference>
<dbReference type="PANTHER" id="PTHR46980:SF2">
    <property type="entry name" value="TRICALBIN-1-RELATED"/>
    <property type="match status" value="1"/>
</dbReference>
<dbReference type="OrthoDB" id="419768at2759"/>
<dbReference type="GeneID" id="34462344"/>
<dbReference type="InterPro" id="IPR052455">
    <property type="entry name" value="Tricalbin_domain"/>
</dbReference>
<proteinExistence type="predicted"/>
<name>A0A1L9VSI7_ASPGL</name>
<dbReference type="STRING" id="1160497.A0A1L9VSI7"/>
<organism evidence="1 2">
    <name type="scientific">Aspergillus glaucus CBS 516.65</name>
    <dbReference type="NCBI Taxonomy" id="1160497"/>
    <lineage>
        <taxon>Eukaryota</taxon>
        <taxon>Fungi</taxon>
        <taxon>Dikarya</taxon>
        <taxon>Ascomycota</taxon>
        <taxon>Pezizomycotina</taxon>
        <taxon>Eurotiomycetes</taxon>
        <taxon>Eurotiomycetidae</taxon>
        <taxon>Eurotiales</taxon>
        <taxon>Aspergillaceae</taxon>
        <taxon>Aspergillus</taxon>
        <taxon>Aspergillus subgen. Aspergillus</taxon>
    </lineage>
</organism>
<gene>
    <name evidence="1" type="ORF">ASPGLDRAFT_44753</name>
</gene>
<protein>
    <recommendedName>
        <fullName evidence="3">SMP-LTD domain-containing protein</fullName>
    </recommendedName>
</protein>
<accession>A0A1L9VSI7</accession>
<dbReference type="AlphaFoldDB" id="A0A1L9VSI7"/>
<dbReference type="PANTHER" id="PTHR46980">
    <property type="entry name" value="TRICALBIN-1-RELATED"/>
    <property type="match status" value="1"/>
</dbReference>
<evidence type="ECO:0008006" key="3">
    <source>
        <dbReference type="Google" id="ProtNLM"/>
    </source>
</evidence>
<dbReference type="VEuPathDB" id="FungiDB:ASPGLDRAFT_44753"/>
<reference evidence="2" key="1">
    <citation type="journal article" date="2017" name="Genome Biol.">
        <title>Comparative genomics reveals high biological diversity and specific adaptations in the industrially and medically important fungal genus Aspergillus.</title>
        <authorList>
            <person name="de Vries R.P."/>
            <person name="Riley R."/>
            <person name="Wiebenga A."/>
            <person name="Aguilar-Osorio G."/>
            <person name="Amillis S."/>
            <person name="Uchima C.A."/>
            <person name="Anderluh G."/>
            <person name="Asadollahi M."/>
            <person name="Askin M."/>
            <person name="Barry K."/>
            <person name="Battaglia E."/>
            <person name="Bayram O."/>
            <person name="Benocci T."/>
            <person name="Braus-Stromeyer S.A."/>
            <person name="Caldana C."/>
            <person name="Canovas D."/>
            <person name="Cerqueira G.C."/>
            <person name="Chen F."/>
            <person name="Chen W."/>
            <person name="Choi C."/>
            <person name="Clum A."/>
            <person name="Dos Santos R.A."/>
            <person name="Damasio A.R."/>
            <person name="Diallinas G."/>
            <person name="Emri T."/>
            <person name="Fekete E."/>
            <person name="Flipphi M."/>
            <person name="Freyberg S."/>
            <person name="Gallo A."/>
            <person name="Gournas C."/>
            <person name="Habgood R."/>
            <person name="Hainaut M."/>
            <person name="Harispe M.L."/>
            <person name="Henrissat B."/>
            <person name="Hilden K.S."/>
            <person name="Hope R."/>
            <person name="Hossain A."/>
            <person name="Karabika E."/>
            <person name="Karaffa L."/>
            <person name="Karanyi Z."/>
            <person name="Krasevec N."/>
            <person name="Kuo A."/>
            <person name="Kusch H."/>
            <person name="LaButti K."/>
            <person name="Lagendijk E.L."/>
            <person name="Lapidus A."/>
            <person name="Levasseur A."/>
            <person name="Lindquist E."/>
            <person name="Lipzen A."/>
            <person name="Logrieco A.F."/>
            <person name="MacCabe A."/>
            <person name="Maekelae M.R."/>
            <person name="Malavazi I."/>
            <person name="Melin P."/>
            <person name="Meyer V."/>
            <person name="Mielnichuk N."/>
            <person name="Miskei M."/>
            <person name="Molnar A.P."/>
            <person name="Mule G."/>
            <person name="Ngan C.Y."/>
            <person name="Orejas M."/>
            <person name="Orosz E."/>
            <person name="Ouedraogo J.P."/>
            <person name="Overkamp K.M."/>
            <person name="Park H.-S."/>
            <person name="Perrone G."/>
            <person name="Piumi F."/>
            <person name="Punt P.J."/>
            <person name="Ram A.F."/>
            <person name="Ramon A."/>
            <person name="Rauscher S."/>
            <person name="Record E."/>
            <person name="Riano-Pachon D.M."/>
            <person name="Robert V."/>
            <person name="Roehrig J."/>
            <person name="Ruller R."/>
            <person name="Salamov A."/>
            <person name="Salih N.S."/>
            <person name="Samson R.A."/>
            <person name="Sandor E."/>
            <person name="Sanguinetti M."/>
            <person name="Schuetze T."/>
            <person name="Sepcic K."/>
            <person name="Shelest E."/>
            <person name="Sherlock G."/>
            <person name="Sophianopoulou V."/>
            <person name="Squina F.M."/>
            <person name="Sun H."/>
            <person name="Susca A."/>
            <person name="Todd R.B."/>
            <person name="Tsang A."/>
            <person name="Unkles S.E."/>
            <person name="van de Wiele N."/>
            <person name="van Rossen-Uffink D."/>
            <person name="Oliveira J.V."/>
            <person name="Vesth T.C."/>
            <person name="Visser J."/>
            <person name="Yu J.-H."/>
            <person name="Zhou M."/>
            <person name="Andersen M.R."/>
            <person name="Archer D.B."/>
            <person name="Baker S.E."/>
            <person name="Benoit I."/>
            <person name="Brakhage A.A."/>
            <person name="Braus G.H."/>
            <person name="Fischer R."/>
            <person name="Frisvad J.C."/>
            <person name="Goldman G.H."/>
            <person name="Houbraken J."/>
            <person name="Oakley B."/>
            <person name="Pocsi I."/>
            <person name="Scazzocchio C."/>
            <person name="Seiboth B."/>
            <person name="vanKuyk P.A."/>
            <person name="Wortman J."/>
            <person name="Dyer P.S."/>
            <person name="Grigoriev I.V."/>
        </authorList>
    </citation>
    <scope>NUCLEOTIDE SEQUENCE [LARGE SCALE GENOMIC DNA]</scope>
    <source>
        <strain evidence="2">CBS 516.65</strain>
    </source>
</reference>